<dbReference type="GeneID" id="85360976"/>
<evidence type="ECO:0000313" key="3">
    <source>
        <dbReference type="Proteomes" id="UP001175211"/>
    </source>
</evidence>
<sequence>MGFPLGCSLHLSNVEREENTPAAEQSVEHGLDQTEDSQEIEIEESGEQEQDEDPASPLQDPTNAASAKKVFRPELGSYVVIPNQSVGLLIADIEP</sequence>
<gene>
    <name evidence="2" type="ORF">EV420DRAFT_1642930</name>
</gene>
<evidence type="ECO:0000256" key="1">
    <source>
        <dbReference type="SAM" id="MobiDB-lite"/>
    </source>
</evidence>
<feature type="region of interest" description="Disordered" evidence="1">
    <location>
        <begin position="14"/>
        <end position="68"/>
    </location>
</feature>
<feature type="compositionally biased region" description="Acidic residues" evidence="1">
    <location>
        <begin position="33"/>
        <end position="54"/>
    </location>
</feature>
<comment type="caution">
    <text evidence="2">The sequence shown here is derived from an EMBL/GenBank/DDBJ whole genome shotgun (WGS) entry which is preliminary data.</text>
</comment>
<reference evidence="2" key="1">
    <citation type="submission" date="2023-06" db="EMBL/GenBank/DDBJ databases">
        <authorList>
            <consortium name="Lawrence Berkeley National Laboratory"/>
            <person name="Ahrendt S."/>
            <person name="Sahu N."/>
            <person name="Indic B."/>
            <person name="Wong-Bajracharya J."/>
            <person name="Merenyi Z."/>
            <person name="Ke H.-M."/>
            <person name="Monk M."/>
            <person name="Kocsube S."/>
            <person name="Drula E."/>
            <person name="Lipzen A."/>
            <person name="Balint B."/>
            <person name="Henrissat B."/>
            <person name="Andreopoulos B."/>
            <person name="Martin F.M."/>
            <person name="Harder C.B."/>
            <person name="Rigling D."/>
            <person name="Ford K.L."/>
            <person name="Foster G.D."/>
            <person name="Pangilinan J."/>
            <person name="Papanicolaou A."/>
            <person name="Barry K."/>
            <person name="LaButti K."/>
            <person name="Viragh M."/>
            <person name="Koriabine M."/>
            <person name="Yan M."/>
            <person name="Riley R."/>
            <person name="Champramary S."/>
            <person name="Plett K.L."/>
            <person name="Tsai I.J."/>
            <person name="Slot J."/>
            <person name="Sipos G."/>
            <person name="Plett J."/>
            <person name="Nagy L.G."/>
            <person name="Grigoriev I.V."/>
        </authorList>
    </citation>
    <scope>NUCLEOTIDE SEQUENCE</scope>
    <source>
        <strain evidence="2">CCBAS 213</strain>
    </source>
</reference>
<accession>A0AA39N5F3</accession>
<keyword evidence="3" id="KW-1185">Reference proteome</keyword>
<dbReference type="AlphaFoldDB" id="A0AA39N5F3"/>
<proteinExistence type="predicted"/>
<dbReference type="EMBL" id="JAUEPS010000017">
    <property type="protein sequence ID" value="KAK0458597.1"/>
    <property type="molecule type" value="Genomic_DNA"/>
</dbReference>
<evidence type="ECO:0000313" key="2">
    <source>
        <dbReference type="EMBL" id="KAK0458597.1"/>
    </source>
</evidence>
<dbReference type="RefSeq" id="XP_060330867.1">
    <property type="nucleotide sequence ID" value="XM_060477428.1"/>
</dbReference>
<protein>
    <submittedName>
        <fullName evidence="2">Uncharacterized protein</fullName>
    </submittedName>
</protein>
<organism evidence="2 3">
    <name type="scientific">Armillaria tabescens</name>
    <name type="common">Ringless honey mushroom</name>
    <name type="synonym">Agaricus tabescens</name>
    <dbReference type="NCBI Taxonomy" id="1929756"/>
    <lineage>
        <taxon>Eukaryota</taxon>
        <taxon>Fungi</taxon>
        <taxon>Dikarya</taxon>
        <taxon>Basidiomycota</taxon>
        <taxon>Agaricomycotina</taxon>
        <taxon>Agaricomycetes</taxon>
        <taxon>Agaricomycetidae</taxon>
        <taxon>Agaricales</taxon>
        <taxon>Marasmiineae</taxon>
        <taxon>Physalacriaceae</taxon>
        <taxon>Desarmillaria</taxon>
    </lineage>
</organism>
<name>A0AA39N5F3_ARMTA</name>
<dbReference type="Proteomes" id="UP001175211">
    <property type="component" value="Unassembled WGS sequence"/>
</dbReference>